<dbReference type="PANTHER" id="PTHR30627">
    <property type="entry name" value="PEPTIDOGLYCAN D,D-TRANSPEPTIDASE"/>
    <property type="match status" value="1"/>
</dbReference>
<dbReference type="GO" id="GO:0009252">
    <property type="term" value="P:peptidoglycan biosynthetic process"/>
    <property type="evidence" value="ECO:0007669"/>
    <property type="project" value="UniProtKB-KW"/>
</dbReference>
<sequence>MFDVEKKETERRKQICSRLNFLLVLVFSIFAIVIFRLAYVQIVQGDTYIQEASSKSDKKVPIPALRGSIYDKHGNLIVHSRASFAAVFQEENGMKKADFVSLATRLSTILKNTTKEDLLKKMDVGYHYKDGKIVDVPRQTQKFLEKDLKYDLSEEEIAYLAEHRTELKGVSVVTKPIREYDSKHIAVQAIGYVRPFNVADNQNIEFYRQRKDSYLPNQMVGYDGIERSYEEVLRGENGYRIYQINSKQAILGQIAEAPPKSGHNLYLTIDQRVQMEARDFIKNFLPKLRATGRNASYAKTAYAVAMEVKTGKIVAMVSYPEYDPNIWTSSPDQETYEANQYSFTNGTIRSAPYDVRPKTGKTAQLETYKHPASLVPAGSVIKPATVLMGLSEGTAPYYYSDTGSYQYGGAGDVIRNDSGHIYGPLTPQMAIEKSSNTYMALVGHNLARKYKKNAVPVLQKYMHAFGLGIKTGVDLPGESSGGEDFLVMNKEYGPVAAMVQASFGQQGRYTTMQLAQYTATMANKGVRVRPQIVDRIVDINGNVVRPFKTEVLSVLKESDSYWRIVHQGMAQVASSGTARNAFAGFPYRVAAKTGTSQQDIYVPDSVDFSKKVKWRKYKAINNGVFVSFAPVDNPKLAVAVIVPEGGYGSSSAGLIARAIYDSYEKHVGLGPTDKPYDPATAVPSQEAASGKK</sequence>
<evidence type="ECO:0000259" key="13">
    <source>
        <dbReference type="Pfam" id="PF00905"/>
    </source>
</evidence>
<dbReference type="GO" id="GO:0008360">
    <property type="term" value="P:regulation of cell shape"/>
    <property type="evidence" value="ECO:0007669"/>
    <property type="project" value="UniProtKB-KW"/>
</dbReference>
<evidence type="ECO:0000256" key="11">
    <source>
        <dbReference type="SAM" id="MobiDB-lite"/>
    </source>
</evidence>
<proteinExistence type="inferred from homology"/>
<keyword evidence="10" id="KW-0961">Cell wall biogenesis/degradation</keyword>
<evidence type="ECO:0000256" key="6">
    <source>
        <dbReference type="ARBA" id="ARBA00022960"/>
    </source>
</evidence>
<comment type="caution">
    <text evidence="15">The sequence shown here is derived from an EMBL/GenBank/DDBJ whole genome shotgun (WGS) entry which is preliminary data.</text>
</comment>
<feature type="region of interest" description="Disordered" evidence="11">
    <location>
        <begin position="670"/>
        <end position="692"/>
    </location>
</feature>
<dbReference type="GO" id="GO:0071972">
    <property type="term" value="F:peptidoglycan L,D-transpeptidase activity"/>
    <property type="evidence" value="ECO:0007669"/>
    <property type="project" value="TreeGrafter"/>
</dbReference>
<dbReference type="InterPro" id="IPR012338">
    <property type="entry name" value="Beta-lactam/transpept-like"/>
</dbReference>
<gene>
    <name evidence="15" type="ORF">HF838_09985</name>
</gene>
<name>A0A848CVY1_ANEAE</name>
<dbReference type="SUPFAM" id="SSF56601">
    <property type="entry name" value="beta-lactamase/transpeptidase-like"/>
    <property type="match status" value="1"/>
</dbReference>
<keyword evidence="8 12" id="KW-1133">Transmembrane helix</keyword>
<dbReference type="PANTHER" id="PTHR30627:SF2">
    <property type="entry name" value="PEPTIDOGLYCAN D,D-TRANSPEPTIDASE MRDA"/>
    <property type="match status" value="1"/>
</dbReference>
<evidence type="ECO:0000256" key="2">
    <source>
        <dbReference type="ARBA" id="ARBA00004236"/>
    </source>
</evidence>
<dbReference type="Pfam" id="PF03717">
    <property type="entry name" value="PBP_dimer"/>
    <property type="match status" value="1"/>
</dbReference>
<evidence type="ECO:0000256" key="9">
    <source>
        <dbReference type="ARBA" id="ARBA00023136"/>
    </source>
</evidence>
<organism evidence="15 16">
    <name type="scientific">Aneurinibacillus aneurinilyticus</name>
    <name type="common">Bacillus aneurinolyticus</name>
    <dbReference type="NCBI Taxonomy" id="1391"/>
    <lineage>
        <taxon>Bacteria</taxon>
        <taxon>Bacillati</taxon>
        <taxon>Bacillota</taxon>
        <taxon>Bacilli</taxon>
        <taxon>Bacillales</taxon>
        <taxon>Paenibacillaceae</taxon>
        <taxon>Aneurinibacillus group</taxon>
        <taxon>Aneurinibacillus</taxon>
    </lineage>
</organism>
<dbReference type="Proteomes" id="UP000561326">
    <property type="component" value="Unassembled WGS sequence"/>
</dbReference>
<protein>
    <submittedName>
        <fullName evidence="15">Penicillin-binding protein</fullName>
    </submittedName>
</protein>
<keyword evidence="9 12" id="KW-0472">Membrane</keyword>
<dbReference type="SUPFAM" id="SSF56519">
    <property type="entry name" value="Penicillin binding protein dimerisation domain"/>
    <property type="match status" value="1"/>
</dbReference>
<evidence type="ECO:0000256" key="4">
    <source>
        <dbReference type="ARBA" id="ARBA00022475"/>
    </source>
</evidence>
<feature type="domain" description="Penicillin-binding protein transpeptidase" evidence="13">
    <location>
        <begin position="302"/>
        <end position="660"/>
    </location>
</feature>
<feature type="transmembrane region" description="Helical" evidence="12">
    <location>
        <begin position="21"/>
        <end position="39"/>
    </location>
</feature>
<dbReference type="Gene3D" id="3.40.710.10">
    <property type="entry name" value="DD-peptidase/beta-lactamase superfamily"/>
    <property type="match status" value="1"/>
</dbReference>
<evidence type="ECO:0000256" key="12">
    <source>
        <dbReference type="SAM" id="Phobius"/>
    </source>
</evidence>
<dbReference type="InterPro" id="IPR001460">
    <property type="entry name" value="PCN-bd_Tpept"/>
</dbReference>
<dbReference type="Gene3D" id="3.90.1310.10">
    <property type="entry name" value="Penicillin-binding protein 2a (Domain 2)"/>
    <property type="match status" value="1"/>
</dbReference>
<evidence type="ECO:0000256" key="8">
    <source>
        <dbReference type="ARBA" id="ARBA00022989"/>
    </source>
</evidence>
<dbReference type="RefSeq" id="WP_168975162.1">
    <property type="nucleotide sequence ID" value="NZ_JABAGO010000015.1"/>
</dbReference>
<keyword evidence="6" id="KW-0133">Cell shape</keyword>
<dbReference type="GO" id="GO:0008658">
    <property type="term" value="F:penicillin binding"/>
    <property type="evidence" value="ECO:0007669"/>
    <property type="project" value="InterPro"/>
</dbReference>
<keyword evidence="4" id="KW-1003">Cell membrane</keyword>
<dbReference type="InterPro" id="IPR050515">
    <property type="entry name" value="Beta-lactam/transpept"/>
</dbReference>
<comment type="similarity">
    <text evidence="3">Belongs to the transpeptidase family.</text>
</comment>
<evidence type="ECO:0000256" key="3">
    <source>
        <dbReference type="ARBA" id="ARBA00007171"/>
    </source>
</evidence>
<keyword evidence="5 12" id="KW-0812">Transmembrane</keyword>
<keyword evidence="7" id="KW-0573">Peptidoglycan synthesis</keyword>
<dbReference type="InterPro" id="IPR036138">
    <property type="entry name" value="PBP_dimer_sf"/>
</dbReference>
<dbReference type="Pfam" id="PF00905">
    <property type="entry name" value="Transpeptidase"/>
    <property type="match status" value="1"/>
</dbReference>
<dbReference type="EMBL" id="JABAGO010000015">
    <property type="protein sequence ID" value="NME98589.1"/>
    <property type="molecule type" value="Genomic_DNA"/>
</dbReference>
<evidence type="ECO:0000313" key="15">
    <source>
        <dbReference type="EMBL" id="NME98589.1"/>
    </source>
</evidence>
<evidence type="ECO:0000256" key="5">
    <source>
        <dbReference type="ARBA" id="ARBA00022692"/>
    </source>
</evidence>
<feature type="domain" description="Penicillin-binding protein dimerisation" evidence="14">
    <location>
        <begin position="61"/>
        <end position="253"/>
    </location>
</feature>
<evidence type="ECO:0000256" key="1">
    <source>
        <dbReference type="ARBA" id="ARBA00004167"/>
    </source>
</evidence>
<dbReference type="GO" id="GO:0005886">
    <property type="term" value="C:plasma membrane"/>
    <property type="evidence" value="ECO:0007669"/>
    <property type="project" value="UniProtKB-SubCell"/>
</dbReference>
<evidence type="ECO:0000256" key="7">
    <source>
        <dbReference type="ARBA" id="ARBA00022984"/>
    </source>
</evidence>
<comment type="subcellular location">
    <subcellularLocation>
        <location evidence="2">Cell membrane</location>
    </subcellularLocation>
    <subcellularLocation>
        <location evidence="1">Membrane</location>
        <topology evidence="1">Single-pass membrane protein</topology>
    </subcellularLocation>
</comment>
<dbReference type="AlphaFoldDB" id="A0A848CVY1"/>
<dbReference type="InterPro" id="IPR005311">
    <property type="entry name" value="PBP_dimer"/>
</dbReference>
<dbReference type="GO" id="GO:0071555">
    <property type="term" value="P:cell wall organization"/>
    <property type="evidence" value="ECO:0007669"/>
    <property type="project" value="UniProtKB-KW"/>
</dbReference>
<evidence type="ECO:0000259" key="14">
    <source>
        <dbReference type="Pfam" id="PF03717"/>
    </source>
</evidence>
<accession>A0A848CVY1</accession>
<feature type="compositionally biased region" description="Polar residues" evidence="11">
    <location>
        <begin position="682"/>
        <end position="692"/>
    </location>
</feature>
<evidence type="ECO:0000256" key="10">
    <source>
        <dbReference type="ARBA" id="ARBA00023316"/>
    </source>
</evidence>
<reference evidence="15 16" key="1">
    <citation type="submission" date="2020-04" db="EMBL/GenBank/DDBJ databases">
        <authorList>
            <person name="Hitch T.C.A."/>
            <person name="Wylensek D."/>
            <person name="Clavel T."/>
        </authorList>
    </citation>
    <scope>NUCLEOTIDE SEQUENCE [LARGE SCALE GENOMIC DNA]</scope>
    <source>
        <strain evidence="15 16">WB01_D5_05</strain>
    </source>
</reference>
<evidence type="ECO:0000313" key="16">
    <source>
        <dbReference type="Proteomes" id="UP000561326"/>
    </source>
</evidence>